<dbReference type="eggNOG" id="COG4638">
    <property type="taxonomic scope" value="Bacteria"/>
</dbReference>
<accession>W0PF10</accession>
<dbReference type="SUPFAM" id="SSF50022">
    <property type="entry name" value="ISP domain"/>
    <property type="match status" value="1"/>
</dbReference>
<evidence type="ECO:0000256" key="5">
    <source>
        <dbReference type="ARBA" id="ARBA00023002"/>
    </source>
</evidence>
<dbReference type="CDD" id="cd03469">
    <property type="entry name" value="Rieske_RO_Alpha_N"/>
    <property type="match status" value="1"/>
</dbReference>
<dbReference type="STRING" id="1247726.MIM_c31620"/>
<keyword evidence="5" id="KW-0560">Oxidoreductase</keyword>
<dbReference type="EMBL" id="CP003915">
    <property type="protein sequence ID" value="AHG65226.1"/>
    <property type="molecule type" value="Genomic_DNA"/>
</dbReference>
<dbReference type="InterPro" id="IPR015879">
    <property type="entry name" value="Ring_hydroxy_dOase_asu_C_dom"/>
</dbReference>
<dbReference type="SUPFAM" id="SSF55961">
    <property type="entry name" value="Bet v1-like"/>
    <property type="match status" value="1"/>
</dbReference>
<keyword evidence="9" id="KW-0223">Dioxygenase</keyword>
<dbReference type="Pfam" id="PF00848">
    <property type="entry name" value="Ring_hydroxyl_A"/>
    <property type="match status" value="1"/>
</dbReference>
<protein>
    <submittedName>
        <fullName evidence="9">Putative 3-phenylpropionate/cinnamic acid dioxygenase subunit alpha</fullName>
    </submittedName>
</protein>
<keyword evidence="7" id="KW-0411">Iron-sulfur</keyword>
<comment type="similarity">
    <text evidence="2">Belongs to the bacterial ring-hydroxylating dioxygenase alpha subunit family.</text>
</comment>
<reference evidence="9 10" key="1">
    <citation type="journal article" date="2014" name="Microbiology">
        <title>Unravelling the complete genome sequence of Advenella mimigardefordensis strain DPN7T and novel insights in the catabolism of the xenobiotic polythioester precursor 3,3'-dithiodipropionate.</title>
        <authorList>
            <person name="Wubbeler J.H."/>
            <person name="Hiessl S."/>
            <person name="Schuldes J."/>
            <person name="Thurmer A."/>
            <person name="Daniel R."/>
            <person name="Steinbuchel A."/>
        </authorList>
    </citation>
    <scope>NUCLEOTIDE SEQUENCE [LARGE SCALE GENOMIC DNA]</scope>
    <source>
        <strain evidence="10">DSM 17166 / LMG 22922 / DPN7</strain>
    </source>
</reference>
<evidence type="ECO:0000256" key="1">
    <source>
        <dbReference type="ARBA" id="ARBA00001962"/>
    </source>
</evidence>
<organism evidence="9 10">
    <name type="scientific">Advenella mimigardefordensis (strain DSM 17166 / LMG 22922 / DPN7)</name>
    <dbReference type="NCBI Taxonomy" id="1247726"/>
    <lineage>
        <taxon>Bacteria</taxon>
        <taxon>Pseudomonadati</taxon>
        <taxon>Pseudomonadota</taxon>
        <taxon>Betaproteobacteria</taxon>
        <taxon>Burkholderiales</taxon>
        <taxon>Alcaligenaceae</taxon>
    </lineage>
</organism>
<dbReference type="InterPro" id="IPR036922">
    <property type="entry name" value="Rieske_2Fe-2S_sf"/>
</dbReference>
<evidence type="ECO:0000256" key="3">
    <source>
        <dbReference type="ARBA" id="ARBA00022714"/>
    </source>
</evidence>
<dbReference type="CDD" id="cd00680">
    <property type="entry name" value="RHO_alpha_C"/>
    <property type="match status" value="1"/>
</dbReference>
<name>W0PF10_ADVMD</name>
<sequence>MMTTQETFFTDRYPELGKGPVPVEPYISPEYYEREKEQIFKKTWLQIGRVEEIPNAGDFFVKELEVCDTEIIVVRNKQGEINAFHNVCAHRMNQIMYEKCGNTRKFFCKFHGWAYDLNGNLTGVPEEECFFDLDRKEYGLSQVSCEVWQGFVFVNMQRNPEQSLSEFMRPVFADIEGYPFDKLTCGFQWTSVVNCNWKLALDAFQEAYHVAYIHGKSIADAIDKGDGGSMRPLDAICGDLHRRLSLAGNQKSVYGNPKAVTSGGAAAAEALSESGGQRPIAAAALRAGMGSARHQFPLDALPEGVNWTKSKNWLFDINVIFPDFYVSLRPNYYQAYTFRPIAHNKILFEGRVYYPEMTTAGGRFFLEYMKVVLRDVLLEDMSTLERTQAAAETGAKRFMILQDSEILVRHGAHVVDRLLTEAQAA</sequence>
<proteinExistence type="inferred from homology"/>
<dbReference type="KEGG" id="amim:MIM_c31620"/>
<evidence type="ECO:0000256" key="2">
    <source>
        <dbReference type="ARBA" id="ARBA00008751"/>
    </source>
</evidence>
<dbReference type="Proteomes" id="UP000019095">
    <property type="component" value="Chromosome"/>
</dbReference>
<dbReference type="InterPro" id="IPR017941">
    <property type="entry name" value="Rieske_2Fe-2S"/>
</dbReference>
<evidence type="ECO:0000256" key="7">
    <source>
        <dbReference type="ARBA" id="ARBA00023014"/>
    </source>
</evidence>
<evidence type="ECO:0000256" key="4">
    <source>
        <dbReference type="ARBA" id="ARBA00022723"/>
    </source>
</evidence>
<evidence type="ECO:0000259" key="8">
    <source>
        <dbReference type="PROSITE" id="PS51296"/>
    </source>
</evidence>
<dbReference type="GO" id="GO:0051213">
    <property type="term" value="F:dioxygenase activity"/>
    <property type="evidence" value="ECO:0007669"/>
    <property type="project" value="UniProtKB-KW"/>
</dbReference>
<keyword evidence="10" id="KW-1185">Reference proteome</keyword>
<dbReference type="AlphaFoldDB" id="W0PF10"/>
<evidence type="ECO:0000256" key="6">
    <source>
        <dbReference type="ARBA" id="ARBA00023004"/>
    </source>
</evidence>
<keyword evidence="3" id="KW-0001">2Fe-2S</keyword>
<dbReference type="PRINTS" id="PR00090">
    <property type="entry name" value="RNGDIOXGNASE"/>
</dbReference>
<gene>
    <name evidence="9" type="ORF">MIM_c31620</name>
</gene>
<dbReference type="InterPro" id="IPR001663">
    <property type="entry name" value="Rng_hydr_dOase-A"/>
</dbReference>
<dbReference type="PROSITE" id="PS51296">
    <property type="entry name" value="RIESKE"/>
    <property type="match status" value="1"/>
</dbReference>
<dbReference type="GO" id="GO:0005506">
    <property type="term" value="F:iron ion binding"/>
    <property type="evidence" value="ECO:0007669"/>
    <property type="project" value="InterPro"/>
</dbReference>
<keyword evidence="6" id="KW-0408">Iron</keyword>
<feature type="domain" description="Rieske" evidence="8">
    <location>
        <begin position="44"/>
        <end position="154"/>
    </location>
</feature>
<evidence type="ECO:0000313" key="10">
    <source>
        <dbReference type="Proteomes" id="UP000019095"/>
    </source>
</evidence>
<dbReference type="GO" id="GO:0051537">
    <property type="term" value="F:2 iron, 2 sulfur cluster binding"/>
    <property type="evidence" value="ECO:0007669"/>
    <property type="project" value="UniProtKB-KW"/>
</dbReference>
<dbReference type="Gene3D" id="2.102.10.10">
    <property type="entry name" value="Rieske [2Fe-2S] iron-sulphur domain"/>
    <property type="match status" value="1"/>
</dbReference>
<dbReference type="PATRIC" id="fig|1247726.3.peg.3493"/>
<dbReference type="PANTHER" id="PTHR43756">
    <property type="entry name" value="CHOLINE MONOOXYGENASE, CHLOROPLASTIC"/>
    <property type="match status" value="1"/>
</dbReference>
<evidence type="ECO:0000313" key="9">
    <source>
        <dbReference type="EMBL" id="AHG65226.1"/>
    </source>
</evidence>
<dbReference type="HOGENOM" id="CLU_026244_3_2_4"/>
<dbReference type="Pfam" id="PF00355">
    <property type="entry name" value="Rieske"/>
    <property type="match status" value="1"/>
</dbReference>
<comment type="cofactor">
    <cofactor evidence="1">
        <name>Fe cation</name>
        <dbReference type="ChEBI" id="CHEBI:24875"/>
    </cofactor>
</comment>
<dbReference type="Gene3D" id="3.90.380.10">
    <property type="entry name" value="Naphthalene 1,2-dioxygenase Alpha Subunit, Chain A, domain 1"/>
    <property type="match status" value="1"/>
</dbReference>
<keyword evidence="4" id="KW-0479">Metal-binding</keyword>
<dbReference type="PANTHER" id="PTHR43756:SF5">
    <property type="entry name" value="CHOLINE MONOOXYGENASE, CHLOROPLASTIC"/>
    <property type="match status" value="1"/>
</dbReference>